<dbReference type="EMBL" id="JAANNT010000020">
    <property type="protein sequence ID" value="NUV30793.1"/>
    <property type="molecule type" value="Genomic_DNA"/>
</dbReference>
<evidence type="ECO:0000313" key="1">
    <source>
        <dbReference type="EMBL" id="NUV30793.1"/>
    </source>
</evidence>
<evidence type="ECO:0000313" key="2">
    <source>
        <dbReference type="Proteomes" id="UP000540128"/>
    </source>
</evidence>
<comment type="caution">
    <text evidence="1">The sequence shown here is derived from an EMBL/GenBank/DDBJ whole genome shotgun (WGS) entry which is preliminary data.</text>
</comment>
<reference evidence="1 2" key="1">
    <citation type="submission" date="2020-03" db="EMBL/GenBank/DDBJ databases">
        <title>Complete genome sequence of sixteen Streptomyces strains facilitates identification of candidate genes involved in plant growth-promotion in grain legumes and cereals.</title>
        <authorList>
            <person name="Gopalakrishnan S."/>
            <person name="Thakur V."/>
            <person name="Saxena R."/>
            <person name="Vadlamudi S."/>
            <person name="Purohit S."/>
            <person name="Kumar V."/>
            <person name="Rathore A."/>
            <person name="Chitikineni A."/>
            <person name="Varshney R.K."/>
        </authorList>
    </citation>
    <scope>NUCLEOTIDE SEQUENCE [LARGE SCALE GENOMIC DNA]</scope>
    <source>
        <strain evidence="1 2">KAI-180</strain>
    </source>
</reference>
<gene>
    <name evidence="1" type="ORF">G6W59_21205</name>
</gene>
<protein>
    <submittedName>
        <fullName evidence="1">Uncharacterized protein</fullName>
    </submittedName>
</protein>
<dbReference type="Proteomes" id="UP000540128">
    <property type="component" value="Unassembled WGS sequence"/>
</dbReference>
<proteinExistence type="predicted"/>
<accession>A0A7Y6F3D4</accession>
<organism evidence="1 2">
    <name type="scientific">Streptomyces odorifer</name>
    <dbReference type="NCBI Taxonomy" id="53450"/>
    <lineage>
        <taxon>Bacteria</taxon>
        <taxon>Bacillati</taxon>
        <taxon>Actinomycetota</taxon>
        <taxon>Actinomycetes</taxon>
        <taxon>Kitasatosporales</taxon>
        <taxon>Streptomycetaceae</taxon>
        <taxon>Streptomyces</taxon>
        <taxon>Streptomyces albidoflavus group</taxon>
    </lineage>
</organism>
<name>A0A7Y6F3D4_9ACTN</name>
<sequence length="86" mass="9543">MTLERLIDRPLPDRVPHADPLHTERERLAEQTIQLAAIAAYFAAGLIWLQPVGADAQRLATLARDLKHRAGPQKPPHVSRLQGLLA</sequence>
<dbReference type="RefSeq" id="WP_175457075.1">
    <property type="nucleotide sequence ID" value="NZ_JAANNT010000020.1"/>
</dbReference>
<keyword evidence="2" id="KW-1185">Reference proteome</keyword>
<dbReference type="AlphaFoldDB" id="A0A7Y6F3D4"/>